<reference evidence="1" key="1">
    <citation type="journal article" date="2004" name="Genome">
        <title>Isolation and characterization of RNase LTR sequences of Ty1-copia retrotransposons in common bean (Phaseolus vulgaris L).</title>
        <authorList>
            <person name="Galindo L.M."/>
            <person name="Gaitan-Solis E."/>
            <person name="Baccam P."/>
            <person name="Tohme J."/>
        </authorList>
    </citation>
    <scope>NUCLEOTIDE SEQUENCE</scope>
</reference>
<organism evidence="1">
    <name type="scientific">Phaseolus vulgaris</name>
    <name type="common">Kidney bean</name>
    <name type="synonym">French bean</name>
    <dbReference type="NCBI Taxonomy" id="3885"/>
    <lineage>
        <taxon>Eukaryota</taxon>
        <taxon>Viridiplantae</taxon>
        <taxon>Streptophyta</taxon>
        <taxon>Embryophyta</taxon>
        <taxon>Tracheophyta</taxon>
        <taxon>Spermatophyta</taxon>
        <taxon>Magnoliopsida</taxon>
        <taxon>eudicotyledons</taxon>
        <taxon>Gunneridae</taxon>
        <taxon>Pentapetalae</taxon>
        <taxon>rosids</taxon>
        <taxon>fabids</taxon>
        <taxon>Fabales</taxon>
        <taxon>Fabaceae</taxon>
        <taxon>Papilionoideae</taxon>
        <taxon>50 kb inversion clade</taxon>
        <taxon>NPAAA clade</taxon>
        <taxon>indigoferoid/millettioid clade</taxon>
        <taxon>Phaseoleae</taxon>
        <taxon>Phaseolus</taxon>
    </lineage>
</organism>
<gene>
    <name evidence="1" type="primary">RNase H</name>
</gene>
<protein>
    <submittedName>
        <fullName evidence="1">Ribonuclease H</fullName>
    </submittedName>
</protein>
<evidence type="ECO:0000313" key="1">
    <source>
        <dbReference type="EMBL" id="AAS18537.1"/>
    </source>
</evidence>
<accession>Q6QVF9</accession>
<dbReference type="AlphaFoldDB" id="Q6QVF9"/>
<dbReference type="EMBL" id="AY524240">
    <property type="protein sequence ID" value="AAS18537.1"/>
    <property type="molecule type" value="Genomic_DNA"/>
</dbReference>
<proteinExistence type="predicted"/>
<feature type="non-terminal residue" evidence="1">
    <location>
        <position position="1"/>
    </location>
</feature>
<sequence length="31" mass="3531">ADMLTKALGKKPFLTLRTQVGFMIFTYQLPT</sequence>
<name>Q6QVF9_PHAVU</name>